<feature type="region of interest" description="Disordered" evidence="1">
    <location>
        <begin position="1"/>
        <end position="52"/>
    </location>
</feature>
<dbReference type="AlphaFoldDB" id="A0A1V3XLW4"/>
<proteinExistence type="predicted"/>
<evidence type="ECO:0000256" key="1">
    <source>
        <dbReference type="SAM" id="MobiDB-lite"/>
    </source>
</evidence>
<evidence type="ECO:0000313" key="5">
    <source>
        <dbReference type="Proteomes" id="UP000189229"/>
    </source>
</evidence>
<dbReference type="Proteomes" id="UP000189229">
    <property type="component" value="Unassembled WGS sequence"/>
</dbReference>
<organism evidence="3 4">
    <name type="scientific">Mycobacterium kansasii</name>
    <dbReference type="NCBI Taxonomy" id="1768"/>
    <lineage>
        <taxon>Bacteria</taxon>
        <taxon>Bacillati</taxon>
        <taxon>Actinomycetota</taxon>
        <taxon>Actinomycetes</taxon>
        <taxon>Mycobacteriales</taxon>
        <taxon>Mycobacteriaceae</taxon>
        <taxon>Mycobacterium</taxon>
    </lineage>
</organism>
<sequence length="52" mass="5425">MTMGSELGPICAPGDAADPGTVRSAHAARIRRRANRKRPGVAIDSQPGRELG</sequence>
<evidence type="ECO:0000313" key="3">
    <source>
        <dbReference type="EMBL" id="OOK80204.1"/>
    </source>
</evidence>
<reference evidence="4 5" key="1">
    <citation type="submission" date="2017-02" db="EMBL/GenBank/DDBJ databases">
        <title>Complete genome sequences of Mycobacterium kansasii strains isolated from rhesus macaques.</title>
        <authorList>
            <person name="Panda A."/>
            <person name="Nagaraj S."/>
            <person name="Zhao X."/>
            <person name="Tettelin H."/>
            <person name="Detolla L.J."/>
        </authorList>
    </citation>
    <scope>NUCLEOTIDE SEQUENCE [LARGE SCALE GENOMIC DNA]</scope>
    <source>
        <strain evidence="3 4">11-3469</strain>
        <strain evidence="2 5">11-3813</strain>
    </source>
</reference>
<evidence type="ECO:0000313" key="4">
    <source>
        <dbReference type="Proteomes" id="UP000188532"/>
    </source>
</evidence>
<protein>
    <submittedName>
        <fullName evidence="3">Uncharacterized protein</fullName>
    </submittedName>
</protein>
<dbReference type="Proteomes" id="UP000188532">
    <property type="component" value="Unassembled WGS sequence"/>
</dbReference>
<dbReference type="EMBL" id="MVBM01000002">
    <property type="protein sequence ID" value="OOK79535.1"/>
    <property type="molecule type" value="Genomic_DNA"/>
</dbReference>
<name>A0A1V3XLW4_MYCKA</name>
<feature type="compositionally biased region" description="Basic residues" evidence="1">
    <location>
        <begin position="26"/>
        <end position="39"/>
    </location>
</feature>
<comment type="caution">
    <text evidence="3">The sequence shown here is derived from an EMBL/GenBank/DDBJ whole genome shotgun (WGS) entry which is preliminary data.</text>
</comment>
<gene>
    <name evidence="3" type="ORF">BZL29_2903</name>
    <name evidence="2" type="ORF">BZL30_2980</name>
</gene>
<evidence type="ECO:0000313" key="2">
    <source>
        <dbReference type="EMBL" id="OOK79535.1"/>
    </source>
</evidence>
<dbReference type="EMBL" id="MVBN01000002">
    <property type="protein sequence ID" value="OOK80204.1"/>
    <property type="molecule type" value="Genomic_DNA"/>
</dbReference>
<accession>A0A1V3XLW4</accession>